<dbReference type="EMBL" id="BFEA01000883">
    <property type="protein sequence ID" value="GBG91216.1"/>
    <property type="molecule type" value="Genomic_DNA"/>
</dbReference>
<dbReference type="Gramene" id="GBG91216">
    <property type="protein sequence ID" value="GBG91216"/>
    <property type="gene ID" value="CBR_g52098"/>
</dbReference>
<organism evidence="2 3">
    <name type="scientific">Chara braunii</name>
    <name type="common">Braun's stonewort</name>
    <dbReference type="NCBI Taxonomy" id="69332"/>
    <lineage>
        <taxon>Eukaryota</taxon>
        <taxon>Viridiplantae</taxon>
        <taxon>Streptophyta</taxon>
        <taxon>Charophyceae</taxon>
        <taxon>Charales</taxon>
        <taxon>Characeae</taxon>
        <taxon>Chara</taxon>
    </lineage>
</organism>
<accession>A0A388M9I0</accession>
<reference evidence="2 3" key="1">
    <citation type="journal article" date="2018" name="Cell">
        <title>The Chara Genome: Secondary Complexity and Implications for Plant Terrestrialization.</title>
        <authorList>
            <person name="Nishiyama T."/>
            <person name="Sakayama H."/>
            <person name="Vries J.D."/>
            <person name="Buschmann H."/>
            <person name="Saint-Marcoux D."/>
            <person name="Ullrich K.K."/>
            <person name="Haas F.B."/>
            <person name="Vanderstraeten L."/>
            <person name="Becker D."/>
            <person name="Lang D."/>
            <person name="Vosolsobe S."/>
            <person name="Rombauts S."/>
            <person name="Wilhelmsson P.K.I."/>
            <person name="Janitza P."/>
            <person name="Kern R."/>
            <person name="Heyl A."/>
            <person name="Rumpler F."/>
            <person name="Villalobos L.I.A.C."/>
            <person name="Clay J.M."/>
            <person name="Skokan R."/>
            <person name="Toyoda A."/>
            <person name="Suzuki Y."/>
            <person name="Kagoshima H."/>
            <person name="Schijlen E."/>
            <person name="Tajeshwar N."/>
            <person name="Catarino B."/>
            <person name="Hetherington A.J."/>
            <person name="Saltykova A."/>
            <person name="Bonnot C."/>
            <person name="Breuninger H."/>
            <person name="Symeonidi A."/>
            <person name="Radhakrishnan G.V."/>
            <person name="Van Nieuwerburgh F."/>
            <person name="Deforce D."/>
            <person name="Chang C."/>
            <person name="Karol K.G."/>
            <person name="Hedrich R."/>
            <person name="Ulvskov P."/>
            <person name="Glockner G."/>
            <person name="Delwiche C.F."/>
            <person name="Petrasek J."/>
            <person name="Van de Peer Y."/>
            <person name="Friml J."/>
            <person name="Beilby M."/>
            <person name="Dolan L."/>
            <person name="Kohara Y."/>
            <person name="Sugano S."/>
            <person name="Fujiyama A."/>
            <person name="Delaux P.-M."/>
            <person name="Quint M."/>
            <person name="TheiBen G."/>
            <person name="Hagemann M."/>
            <person name="Harholt J."/>
            <person name="Dunand C."/>
            <person name="Zachgo S."/>
            <person name="Langdale J."/>
            <person name="Maumus F."/>
            <person name="Straeten D.V.D."/>
            <person name="Gould S.B."/>
            <person name="Rensing S.A."/>
        </authorList>
    </citation>
    <scope>NUCLEOTIDE SEQUENCE [LARGE SCALE GENOMIC DNA]</scope>
    <source>
        <strain evidence="2 3">S276</strain>
    </source>
</reference>
<keyword evidence="3" id="KW-1185">Reference proteome</keyword>
<feature type="region of interest" description="Disordered" evidence="1">
    <location>
        <begin position="89"/>
        <end position="164"/>
    </location>
</feature>
<gene>
    <name evidence="2" type="ORF">CBR_g52098</name>
</gene>
<proteinExistence type="predicted"/>
<dbReference type="Proteomes" id="UP000265515">
    <property type="component" value="Unassembled WGS sequence"/>
</dbReference>
<name>A0A388M9I0_CHABU</name>
<feature type="compositionally biased region" description="Basic and acidic residues" evidence="1">
    <location>
        <begin position="89"/>
        <end position="117"/>
    </location>
</feature>
<protein>
    <submittedName>
        <fullName evidence="2">Uncharacterized protein</fullName>
    </submittedName>
</protein>
<evidence type="ECO:0000313" key="2">
    <source>
        <dbReference type="EMBL" id="GBG91216.1"/>
    </source>
</evidence>
<sequence>MDILENIKMNKALEEAKKKIAAPRQRGLKIVEILEESSRSGSRSPDKTEEMKAWVSSTLDDSLRLITAKLEEVDKKANITAAEKAELELRRKAKAAECEANENKEGNKSRKDASSSEKRKRAGVRTPLENSPSAARAKPRSRGSSTSRPKRIKISSDDEVGGTVKQNLHAKMENNSELADIKRMLAAMMQGIDDAKGKAKVVEPTSREPVATETETVANDDVDLAQNSSLAEEEEEEDEGGLAAYMKVRREYYSSLQCTRVQELFKEKGI</sequence>
<evidence type="ECO:0000256" key="1">
    <source>
        <dbReference type="SAM" id="MobiDB-lite"/>
    </source>
</evidence>
<evidence type="ECO:0000313" key="3">
    <source>
        <dbReference type="Proteomes" id="UP000265515"/>
    </source>
</evidence>
<dbReference type="AlphaFoldDB" id="A0A388M9I0"/>
<comment type="caution">
    <text evidence="2">The sequence shown here is derived from an EMBL/GenBank/DDBJ whole genome shotgun (WGS) entry which is preliminary data.</text>
</comment>